<sequence>IARGEAQRAAEEEAKSRPRRYEQLVKDGMEDDDKLVEASAELDRKWDDWKEENPRGSGNKMKERGDRNF</sequence>
<dbReference type="Proteomes" id="UP000266841">
    <property type="component" value="Unassembled WGS sequence"/>
</dbReference>
<protein>
    <submittedName>
        <fullName evidence="2">Uncharacterized protein</fullName>
    </submittedName>
</protein>
<evidence type="ECO:0000313" key="3">
    <source>
        <dbReference type="Proteomes" id="UP000266841"/>
    </source>
</evidence>
<dbReference type="EMBL" id="AGNL01017741">
    <property type="protein sequence ID" value="EJK64024.1"/>
    <property type="molecule type" value="Genomic_DNA"/>
</dbReference>
<gene>
    <name evidence="2" type="ORF">THAOC_15286</name>
</gene>
<feature type="compositionally biased region" description="Basic and acidic residues" evidence="1">
    <location>
        <begin position="1"/>
        <end position="28"/>
    </location>
</feature>
<keyword evidence="3" id="KW-1185">Reference proteome</keyword>
<reference evidence="2 3" key="1">
    <citation type="journal article" date="2012" name="Genome Biol.">
        <title>Genome and low-iron response of an oceanic diatom adapted to chronic iron limitation.</title>
        <authorList>
            <person name="Lommer M."/>
            <person name="Specht M."/>
            <person name="Roy A.S."/>
            <person name="Kraemer L."/>
            <person name="Andreson R."/>
            <person name="Gutowska M.A."/>
            <person name="Wolf J."/>
            <person name="Bergner S.V."/>
            <person name="Schilhabel M.B."/>
            <person name="Klostermeier U.C."/>
            <person name="Beiko R.G."/>
            <person name="Rosenstiel P."/>
            <person name="Hippler M."/>
            <person name="Laroche J."/>
        </authorList>
    </citation>
    <scope>NUCLEOTIDE SEQUENCE [LARGE SCALE GENOMIC DNA]</scope>
    <source>
        <strain evidence="2 3">CCMP1005</strain>
    </source>
</reference>
<feature type="non-terminal residue" evidence="2">
    <location>
        <position position="1"/>
    </location>
</feature>
<feature type="region of interest" description="Disordered" evidence="1">
    <location>
        <begin position="1"/>
        <end position="69"/>
    </location>
</feature>
<comment type="caution">
    <text evidence="2">The sequence shown here is derived from an EMBL/GenBank/DDBJ whole genome shotgun (WGS) entry which is preliminary data.</text>
</comment>
<dbReference type="AlphaFoldDB" id="K0SGA5"/>
<accession>K0SGA5</accession>
<evidence type="ECO:0000256" key="1">
    <source>
        <dbReference type="SAM" id="MobiDB-lite"/>
    </source>
</evidence>
<dbReference type="OrthoDB" id="10261753at2759"/>
<organism evidence="2 3">
    <name type="scientific">Thalassiosira oceanica</name>
    <name type="common">Marine diatom</name>
    <dbReference type="NCBI Taxonomy" id="159749"/>
    <lineage>
        <taxon>Eukaryota</taxon>
        <taxon>Sar</taxon>
        <taxon>Stramenopiles</taxon>
        <taxon>Ochrophyta</taxon>
        <taxon>Bacillariophyta</taxon>
        <taxon>Coscinodiscophyceae</taxon>
        <taxon>Thalassiosirophycidae</taxon>
        <taxon>Thalassiosirales</taxon>
        <taxon>Thalassiosiraceae</taxon>
        <taxon>Thalassiosira</taxon>
    </lineage>
</organism>
<evidence type="ECO:0000313" key="2">
    <source>
        <dbReference type="EMBL" id="EJK64024.1"/>
    </source>
</evidence>
<name>K0SGA5_THAOC</name>
<proteinExistence type="predicted"/>
<feature type="compositionally biased region" description="Basic and acidic residues" evidence="1">
    <location>
        <begin position="41"/>
        <end position="69"/>
    </location>
</feature>
<dbReference type="eggNOG" id="KOG2830">
    <property type="taxonomic scope" value="Eukaryota"/>
</dbReference>